<dbReference type="Gene3D" id="3.30.70.80">
    <property type="entry name" value="Peptidase S8 propeptide/proteinase inhibitor I9"/>
    <property type="match status" value="1"/>
</dbReference>
<reference evidence="12 13" key="1">
    <citation type="journal article" date="2016" name="Genome Biol. Evol.">
        <title>Divergent and convergent evolution of fungal pathogenicity.</title>
        <authorList>
            <person name="Shang Y."/>
            <person name="Xiao G."/>
            <person name="Zheng P."/>
            <person name="Cen K."/>
            <person name="Zhan S."/>
            <person name="Wang C."/>
        </authorList>
    </citation>
    <scope>NUCLEOTIDE SEQUENCE [LARGE SCALE GENOMIC DNA]</scope>
    <source>
        <strain evidence="12 13">RCEF 3172</strain>
    </source>
</reference>
<accession>A0A166Z4F8</accession>
<feature type="active site" description="Charge relay system" evidence="7">
    <location>
        <position position="151"/>
    </location>
</feature>
<dbReference type="InterPro" id="IPR015500">
    <property type="entry name" value="Peptidase_S8_subtilisin-rel"/>
</dbReference>
<proteinExistence type="inferred from homology"/>
<dbReference type="CDD" id="cd04077">
    <property type="entry name" value="Peptidases_S8_PCSK9_ProteinaseK_like"/>
    <property type="match status" value="1"/>
</dbReference>
<feature type="active site" description="Charge relay system" evidence="7">
    <location>
        <position position="347"/>
    </location>
</feature>
<dbReference type="GO" id="GO:0006508">
    <property type="term" value="P:proteolysis"/>
    <property type="evidence" value="ECO:0007669"/>
    <property type="project" value="UniProtKB-KW"/>
</dbReference>
<dbReference type="InterPro" id="IPR036852">
    <property type="entry name" value="Peptidase_S8/S53_dom_sf"/>
</dbReference>
<evidence type="ECO:0000256" key="1">
    <source>
        <dbReference type="ARBA" id="ARBA00011073"/>
    </source>
</evidence>
<dbReference type="PANTHER" id="PTHR43806">
    <property type="entry name" value="PEPTIDASE S8"/>
    <property type="match status" value="1"/>
</dbReference>
<dbReference type="EMBL" id="AZHA01000030">
    <property type="protein sequence ID" value="OAA37546.1"/>
    <property type="molecule type" value="Genomic_DNA"/>
</dbReference>
<dbReference type="Gene3D" id="3.40.50.200">
    <property type="entry name" value="Peptidase S8/S53 domain"/>
    <property type="match status" value="1"/>
</dbReference>
<dbReference type="Pfam" id="PF05922">
    <property type="entry name" value="Inhibitor_I9"/>
    <property type="match status" value="1"/>
</dbReference>
<feature type="domain" description="Inhibitor I9" evidence="11">
    <location>
        <begin position="42"/>
        <end position="107"/>
    </location>
</feature>
<keyword evidence="4 7" id="KW-0378">Hydrolase</keyword>
<evidence type="ECO:0000256" key="6">
    <source>
        <dbReference type="ARBA" id="ARBA00023157"/>
    </source>
</evidence>
<evidence type="ECO:0000256" key="2">
    <source>
        <dbReference type="ARBA" id="ARBA00022670"/>
    </source>
</evidence>
<name>A0A166Z4F8_9HYPO</name>
<protein>
    <submittedName>
        <fullName evidence="12">Oryzin</fullName>
    </submittedName>
</protein>
<dbReference type="InterPro" id="IPR010259">
    <property type="entry name" value="S8pro/Inhibitor_I9"/>
</dbReference>
<dbReference type="PROSITE" id="PS51892">
    <property type="entry name" value="SUBTILASE"/>
    <property type="match status" value="1"/>
</dbReference>
<evidence type="ECO:0000256" key="5">
    <source>
        <dbReference type="ARBA" id="ARBA00022825"/>
    </source>
</evidence>
<dbReference type="PROSITE" id="PS00138">
    <property type="entry name" value="SUBTILASE_SER"/>
    <property type="match status" value="1"/>
</dbReference>
<evidence type="ECO:0000256" key="8">
    <source>
        <dbReference type="RuleBase" id="RU003355"/>
    </source>
</evidence>
<sequence>MRLSRLLSLLPLAAAVPRAKRSEPAPLLIPRSVSAEDLVANQYVVKFKESSTLAAVEEAISSLSLPHGAGEVFREVFTGFAGHFDAATLHLIRGHPEVQYVEQNAKMIAFAPATQSPSTWGLARISHETRGASNYLYDSSSGSGTCSYIVDSGIDASHSDFGGRAEQIKSFIGRNDDSCGHGTHVAGTIGSNTYGVAKKTTLLGIKVIDYNSRTRECEGPTVGILRGLEYVAQDVAHRNCPKGVVVNMSLGGSFSQASNDAVAGLVDKGFFVAVAAGNGDEKKGRPMDASDVSPASERSACTVGASDRNDCIANFSNYGSMIDIHAPGVDIVSLKNGGGTALGSGTSMATPHVAGLAAYFMGQGRAAASMCEFLQNMSVKNAILGIHHDTKNLLAQNDRAR</sequence>
<dbReference type="OrthoDB" id="206201at2759"/>
<dbReference type="InterPro" id="IPR000209">
    <property type="entry name" value="Peptidase_S8/S53_dom"/>
</dbReference>
<evidence type="ECO:0000256" key="4">
    <source>
        <dbReference type="ARBA" id="ARBA00022801"/>
    </source>
</evidence>
<feature type="chain" id="PRO_5013289094" evidence="9">
    <location>
        <begin position="16"/>
        <end position="401"/>
    </location>
</feature>
<dbReference type="InterPro" id="IPR037045">
    <property type="entry name" value="S8pro/Inhibitor_I9_sf"/>
</dbReference>
<keyword evidence="5 7" id="KW-0720">Serine protease</keyword>
<dbReference type="InterPro" id="IPR023827">
    <property type="entry name" value="Peptidase_S8_Asp-AS"/>
</dbReference>
<dbReference type="InterPro" id="IPR034193">
    <property type="entry name" value="PCSK9_ProteinaseK-like"/>
</dbReference>
<keyword evidence="6" id="KW-1015">Disulfide bond</keyword>
<dbReference type="PANTHER" id="PTHR43806:SF58">
    <property type="entry name" value="ALKALINE PROTEASE 1-RELATED"/>
    <property type="match status" value="1"/>
</dbReference>
<evidence type="ECO:0000256" key="9">
    <source>
        <dbReference type="SAM" id="SignalP"/>
    </source>
</evidence>
<dbReference type="InterPro" id="IPR023828">
    <property type="entry name" value="Peptidase_S8_Ser-AS"/>
</dbReference>
<evidence type="ECO:0000313" key="13">
    <source>
        <dbReference type="Proteomes" id="UP000076863"/>
    </source>
</evidence>
<dbReference type="FunFam" id="3.40.50.200:FF:000014">
    <property type="entry name" value="Proteinase K"/>
    <property type="match status" value="1"/>
</dbReference>
<feature type="active site" description="Charge relay system" evidence="7">
    <location>
        <position position="181"/>
    </location>
</feature>
<dbReference type="InterPro" id="IPR050131">
    <property type="entry name" value="Peptidase_S8_subtilisin-like"/>
</dbReference>
<dbReference type="SUPFAM" id="SSF54897">
    <property type="entry name" value="Protease propeptides/inhibitors"/>
    <property type="match status" value="1"/>
</dbReference>
<evidence type="ECO:0000259" key="10">
    <source>
        <dbReference type="Pfam" id="PF00082"/>
    </source>
</evidence>
<comment type="similarity">
    <text evidence="1 7 8">Belongs to the peptidase S8 family.</text>
</comment>
<dbReference type="PROSITE" id="PS00137">
    <property type="entry name" value="SUBTILASE_HIS"/>
    <property type="match status" value="1"/>
</dbReference>
<evidence type="ECO:0000256" key="3">
    <source>
        <dbReference type="ARBA" id="ARBA00022729"/>
    </source>
</evidence>
<comment type="caution">
    <text evidence="12">The sequence shown here is derived from an EMBL/GenBank/DDBJ whole genome shotgun (WGS) entry which is preliminary data.</text>
</comment>
<feature type="domain" description="Peptidase S8/S53" evidence="10">
    <location>
        <begin position="149"/>
        <end position="362"/>
    </location>
</feature>
<feature type="signal peptide" evidence="9">
    <location>
        <begin position="1"/>
        <end position="15"/>
    </location>
</feature>
<gene>
    <name evidence="12" type="ORF">BBO_07576</name>
</gene>
<dbReference type="InterPro" id="IPR022398">
    <property type="entry name" value="Peptidase_S8_His-AS"/>
</dbReference>
<dbReference type="PRINTS" id="PR00723">
    <property type="entry name" value="SUBTILISIN"/>
</dbReference>
<dbReference type="GO" id="GO:0004252">
    <property type="term" value="F:serine-type endopeptidase activity"/>
    <property type="evidence" value="ECO:0007669"/>
    <property type="project" value="UniProtKB-UniRule"/>
</dbReference>
<dbReference type="SUPFAM" id="SSF52743">
    <property type="entry name" value="Subtilisin-like"/>
    <property type="match status" value="1"/>
</dbReference>
<dbReference type="AlphaFoldDB" id="A0A166Z4F8"/>
<keyword evidence="13" id="KW-1185">Reference proteome</keyword>
<evidence type="ECO:0000256" key="7">
    <source>
        <dbReference type="PROSITE-ProRule" id="PRU01240"/>
    </source>
</evidence>
<dbReference type="Pfam" id="PF00082">
    <property type="entry name" value="Peptidase_S8"/>
    <property type="match status" value="1"/>
</dbReference>
<dbReference type="Proteomes" id="UP000076863">
    <property type="component" value="Unassembled WGS sequence"/>
</dbReference>
<keyword evidence="3 9" id="KW-0732">Signal</keyword>
<evidence type="ECO:0000259" key="11">
    <source>
        <dbReference type="Pfam" id="PF05922"/>
    </source>
</evidence>
<organism evidence="12 13">
    <name type="scientific">Beauveria brongniartii RCEF 3172</name>
    <dbReference type="NCBI Taxonomy" id="1081107"/>
    <lineage>
        <taxon>Eukaryota</taxon>
        <taxon>Fungi</taxon>
        <taxon>Dikarya</taxon>
        <taxon>Ascomycota</taxon>
        <taxon>Pezizomycotina</taxon>
        <taxon>Sordariomycetes</taxon>
        <taxon>Hypocreomycetidae</taxon>
        <taxon>Hypocreales</taxon>
        <taxon>Cordycipitaceae</taxon>
        <taxon>Beauveria</taxon>
        <taxon>Beauveria brongniartii</taxon>
    </lineage>
</organism>
<evidence type="ECO:0000313" key="12">
    <source>
        <dbReference type="EMBL" id="OAA37546.1"/>
    </source>
</evidence>
<keyword evidence="2 7" id="KW-0645">Protease</keyword>
<dbReference type="PROSITE" id="PS00136">
    <property type="entry name" value="SUBTILASE_ASP"/>
    <property type="match status" value="1"/>
</dbReference>
<dbReference type="GO" id="GO:0005576">
    <property type="term" value="C:extracellular region"/>
    <property type="evidence" value="ECO:0007669"/>
    <property type="project" value="UniProtKB-ARBA"/>
</dbReference>